<dbReference type="SMART" id="SM00530">
    <property type="entry name" value="HTH_XRE"/>
    <property type="match status" value="1"/>
</dbReference>
<dbReference type="Proteomes" id="UP000194266">
    <property type="component" value="Unassembled WGS sequence"/>
</dbReference>
<sequence>MKQQRLRLGMTQQELADLCAEAGAPVDESHLSRIERGIYTPRPRLRAVLANLLDLDVDDFEQVRPATEMAGSLS</sequence>
<feature type="domain" description="HTH cro/C1-type" evidence="1">
    <location>
        <begin position="1"/>
        <end position="60"/>
    </location>
</feature>
<dbReference type="CDD" id="cd00093">
    <property type="entry name" value="HTH_XRE"/>
    <property type="match status" value="1"/>
</dbReference>
<dbReference type="PROSITE" id="PS50943">
    <property type="entry name" value="HTH_CROC1"/>
    <property type="match status" value="1"/>
</dbReference>
<dbReference type="EMBL" id="MRYD01000317">
    <property type="protein sequence ID" value="OSZ56282.1"/>
    <property type="molecule type" value="Genomic_DNA"/>
</dbReference>
<evidence type="ECO:0000259" key="1">
    <source>
        <dbReference type="PROSITE" id="PS50943"/>
    </source>
</evidence>
<evidence type="ECO:0000313" key="3">
    <source>
        <dbReference type="Proteomes" id="UP000194266"/>
    </source>
</evidence>
<dbReference type="SUPFAM" id="SSF47413">
    <property type="entry name" value="lambda repressor-like DNA-binding domains"/>
    <property type="match status" value="1"/>
</dbReference>
<accession>A0ABX3Y914</accession>
<name>A0ABX3Y914_9ACTN</name>
<dbReference type="InterPro" id="IPR010982">
    <property type="entry name" value="Lambda_DNA-bd_dom_sf"/>
</dbReference>
<comment type="caution">
    <text evidence="2">The sequence shown here is derived from an EMBL/GenBank/DDBJ whole genome shotgun (WGS) entry which is preliminary data.</text>
</comment>
<gene>
    <name evidence="2" type="ORF">OQI_33855</name>
</gene>
<proteinExistence type="predicted"/>
<keyword evidence="3" id="KW-1185">Reference proteome</keyword>
<dbReference type="RefSeq" id="WP_158101777.1">
    <property type="nucleotide sequence ID" value="NZ_MRYD01000317.1"/>
</dbReference>
<evidence type="ECO:0000313" key="2">
    <source>
        <dbReference type="EMBL" id="OSZ56282.1"/>
    </source>
</evidence>
<protein>
    <recommendedName>
        <fullName evidence="1">HTH cro/C1-type domain-containing protein</fullName>
    </recommendedName>
</protein>
<dbReference type="Gene3D" id="1.10.260.40">
    <property type="entry name" value="lambda repressor-like DNA-binding domains"/>
    <property type="match status" value="1"/>
</dbReference>
<organism evidence="2 3">
    <name type="scientific">Streptomyces pharetrae CZA14</name>
    <dbReference type="NCBI Taxonomy" id="1144883"/>
    <lineage>
        <taxon>Bacteria</taxon>
        <taxon>Bacillati</taxon>
        <taxon>Actinomycetota</taxon>
        <taxon>Actinomycetes</taxon>
        <taxon>Kitasatosporales</taxon>
        <taxon>Streptomycetaceae</taxon>
        <taxon>Streptomyces</taxon>
    </lineage>
</organism>
<dbReference type="Pfam" id="PF01381">
    <property type="entry name" value="HTH_3"/>
    <property type="match status" value="1"/>
</dbReference>
<reference evidence="2 3" key="1">
    <citation type="submission" date="2016-12" db="EMBL/GenBank/DDBJ databases">
        <title>Genome Mining:The Detection of Biosynthetic Gene Clusters to Aid in the Expression of Curamycin A produced by Streptomyces sp. strain CZA14.</title>
        <authorList>
            <person name="Durrell K.A."/>
            <person name="Kirby B.M."/>
            <person name="Khan W."/>
            <person name="Mthethwa T."/>
            <person name="Le Roes-Hill M."/>
        </authorList>
    </citation>
    <scope>NUCLEOTIDE SEQUENCE [LARGE SCALE GENOMIC DNA]</scope>
    <source>
        <strain evidence="2 3">CZA14</strain>
    </source>
</reference>
<dbReference type="InterPro" id="IPR001387">
    <property type="entry name" value="Cro/C1-type_HTH"/>
</dbReference>